<protein>
    <submittedName>
        <fullName evidence="2">Uncharacterized protein</fullName>
    </submittedName>
</protein>
<evidence type="ECO:0000313" key="2">
    <source>
        <dbReference type="EMBL" id="KAF7425040.1"/>
    </source>
</evidence>
<keyword evidence="3" id="KW-1185">Reference proteome</keyword>
<reference evidence="2" key="1">
    <citation type="journal article" date="2020" name="G3 (Bethesda)">
        <title>High-Quality Assemblies for Three Invasive Social Wasps from the &lt;i&gt;Vespula&lt;/i&gt; Genus.</title>
        <authorList>
            <person name="Harrop T.W.R."/>
            <person name="Guhlin J."/>
            <person name="McLaughlin G.M."/>
            <person name="Permina E."/>
            <person name="Stockwell P."/>
            <person name="Gilligan J."/>
            <person name="Le Lec M.F."/>
            <person name="Gruber M.A.M."/>
            <person name="Quinn O."/>
            <person name="Lovegrove M."/>
            <person name="Duncan E.J."/>
            <person name="Remnant E.J."/>
            <person name="Van Eeckhoven J."/>
            <person name="Graham B."/>
            <person name="Knapp R.A."/>
            <person name="Langford K.W."/>
            <person name="Kronenberg Z."/>
            <person name="Press M.O."/>
            <person name="Eacker S.M."/>
            <person name="Wilson-Rankin E.E."/>
            <person name="Purcell J."/>
            <person name="Lester P.J."/>
            <person name="Dearden P.K."/>
        </authorList>
    </citation>
    <scope>NUCLEOTIDE SEQUENCE</scope>
    <source>
        <strain evidence="2">Volc-1</strain>
    </source>
</reference>
<proteinExistence type="predicted"/>
<dbReference type="EMBL" id="JACSDY010000006">
    <property type="protein sequence ID" value="KAF7425040.1"/>
    <property type="molecule type" value="Genomic_DNA"/>
</dbReference>
<accession>A0A834P1E2</accession>
<dbReference type="AlphaFoldDB" id="A0A834P1E2"/>
<feature type="region of interest" description="Disordered" evidence="1">
    <location>
        <begin position="1"/>
        <end position="79"/>
    </location>
</feature>
<feature type="compositionally biased region" description="Acidic residues" evidence="1">
    <location>
        <begin position="65"/>
        <end position="79"/>
    </location>
</feature>
<evidence type="ECO:0000256" key="1">
    <source>
        <dbReference type="SAM" id="MobiDB-lite"/>
    </source>
</evidence>
<feature type="compositionally biased region" description="Basic and acidic residues" evidence="1">
    <location>
        <begin position="1"/>
        <end position="20"/>
    </location>
</feature>
<gene>
    <name evidence="2" type="ORF">H0235_007478</name>
</gene>
<sequence>MEGEEKSFEVEIPEHIREGRLLCSGRGQGMTLGSHGDRPPRVPSSVRKGGKKREVSQLEGRDKEEGDGEGEEEEENEEE</sequence>
<name>A0A834P1E2_VESPE</name>
<organism evidence="2 3">
    <name type="scientific">Vespula pensylvanica</name>
    <name type="common">Western yellow jacket</name>
    <name type="synonym">Wasp</name>
    <dbReference type="NCBI Taxonomy" id="30213"/>
    <lineage>
        <taxon>Eukaryota</taxon>
        <taxon>Metazoa</taxon>
        <taxon>Ecdysozoa</taxon>
        <taxon>Arthropoda</taxon>
        <taxon>Hexapoda</taxon>
        <taxon>Insecta</taxon>
        <taxon>Pterygota</taxon>
        <taxon>Neoptera</taxon>
        <taxon>Endopterygota</taxon>
        <taxon>Hymenoptera</taxon>
        <taxon>Apocrita</taxon>
        <taxon>Aculeata</taxon>
        <taxon>Vespoidea</taxon>
        <taxon>Vespidae</taxon>
        <taxon>Vespinae</taxon>
        <taxon>Vespula</taxon>
    </lineage>
</organism>
<feature type="compositionally biased region" description="Basic and acidic residues" evidence="1">
    <location>
        <begin position="52"/>
        <end position="64"/>
    </location>
</feature>
<comment type="caution">
    <text evidence="2">The sequence shown here is derived from an EMBL/GenBank/DDBJ whole genome shotgun (WGS) entry which is preliminary data.</text>
</comment>
<dbReference type="Proteomes" id="UP000600918">
    <property type="component" value="Unassembled WGS sequence"/>
</dbReference>
<evidence type="ECO:0000313" key="3">
    <source>
        <dbReference type="Proteomes" id="UP000600918"/>
    </source>
</evidence>